<organism evidence="3 4">
    <name type="scientific">Penicillium camemberti (strain FM 013)</name>
    <dbReference type="NCBI Taxonomy" id="1429867"/>
    <lineage>
        <taxon>Eukaryota</taxon>
        <taxon>Fungi</taxon>
        <taxon>Dikarya</taxon>
        <taxon>Ascomycota</taxon>
        <taxon>Pezizomycotina</taxon>
        <taxon>Eurotiomycetes</taxon>
        <taxon>Eurotiomycetidae</taxon>
        <taxon>Eurotiales</taxon>
        <taxon>Aspergillaceae</taxon>
        <taxon>Penicillium</taxon>
    </lineage>
</organism>
<evidence type="ECO:0000256" key="1">
    <source>
        <dbReference type="SAM" id="SignalP"/>
    </source>
</evidence>
<dbReference type="Pfam" id="PF13472">
    <property type="entry name" value="Lipase_GDSL_2"/>
    <property type="match status" value="1"/>
</dbReference>
<feature type="signal peptide" evidence="1">
    <location>
        <begin position="1"/>
        <end position="16"/>
    </location>
</feature>
<dbReference type="PANTHER" id="PTHR37981">
    <property type="entry name" value="LIPASE 2"/>
    <property type="match status" value="1"/>
</dbReference>
<reference evidence="3 4" key="1">
    <citation type="journal article" date="2014" name="Nat. Commun.">
        <title>Multiple recent horizontal transfers of a large genomic region in cheese making fungi.</title>
        <authorList>
            <person name="Cheeseman K."/>
            <person name="Ropars J."/>
            <person name="Renault P."/>
            <person name="Dupont J."/>
            <person name="Gouzy J."/>
            <person name="Branca A."/>
            <person name="Abraham A.L."/>
            <person name="Ceppi M."/>
            <person name="Conseiller E."/>
            <person name="Debuchy R."/>
            <person name="Malagnac F."/>
            <person name="Goarin A."/>
            <person name="Silar P."/>
            <person name="Lacoste S."/>
            <person name="Sallet E."/>
            <person name="Bensimon A."/>
            <person name="Giraud T."/>
            <person name="Brygoo Y."/>
        </authorList>
    </citation>
    <scope>NUCLEOTIDE SEQUENCE [LARGE SCALE GENOMIC DNA]</scope>
    <source>
        <strain evidence="4">FM 013</strain>
    </source>
</reference>
<protein>
    <submittedName>
        <fullName evidence="3">Esterase, SGNH hydrolase-type</fullName>
    </submittedName>
</protein>
<name>A0A0G4PEB8_PENC3</name>
<dbReference type="CDD" id="cd01823">
    <property type="entry name" value="SEST_like"/>
    <property type="match status" value="1"/>
</dbReference>
<dbReference type="InterPro" id="IPR013830">
    <property type="entry name" value="SGNH_hydro"/>
</dbReference>
<keyword evidence="4" id="KW-1185">Reference proteome</keyword>
<dbReference type="Gene3D" id="3.40.50.1110">
    <property type="entry name" value="SGNH hydrolase"/>
    <property type="match status" value="1"/>
</dbReference>
<dbReference type="InterPro" id="IPR036514">
    <property type="entry name" value="SGNH_hydro_sf"/>
</dbReference>
<keyword evidence="1" id="KW-0732">Signal</keyword>
<feature type="domain" description="SGNH hydrolase-type esterase" evidence="2">
    <location>
        <begin position="42"/>
        <end position="176"/>
    </location>
</feature>
<evidence type="ECO:0000259" key="2">
    <source>
        <dbReference type="Pfam" id="PF13472"/>
    </source>
</evidence>
<dbReference type="PANTHER" id="PTHR37981:SF1">
    <property type="entry name" value="SGNH HYDROLASE-TYPE ESTERASE DOMAIN-CONTAINING PROTEIN"/>
    <property type="match status" value="1"/>
</dbReference>
<gene>
    <name evidence="3" type="ORF">PCAMFM013_S012g000273</name>
</gene>
<dbReference type="SUPFAM" id="SSF52266">
    <property type="entry name" value="SGNH hydrolase"/>
    <property type="match status" value="1"/>
</dbReference>
<evidence type="ECO:0000313" key="4">
    <source>
        <dbReference type="Proteomes" id="UP000053732"/>
    </source>
</evidence>
<accession>A0A0G4PEB8</accession>
<evidence type="ECO:0000313" key="3">
    <source>
        <dbReference type="EMBL" id="CRL24663.1"/>
    </source>
</evidence>
<keyword evidence="3" id="KW-0378">Hydrolase</keyword>
<feature type="chain" id="PRO_5005195403" evidence="1">
    <location>
        <begin position="17"/>
        <end position="626"/>
    </location>
</feature>
<dbReference type="GO" id="GO:0006629">
    <property type="term" value="P:lipid metabolic process"/>
    <property type="evidence" value="ECO:0007669"/>
    <property type="project" value="TreeGrafter"/>
</dbReference>
<dbReference type="STRING" id="1429867.A0A0G4PEB8"/>
<dbReference type="Proteomes" id="UP000053732">
    <property type="component" value="Unassembled WGS sequence"/>
</dbReference>
<dbReference type="EMBL" id="HG793145">
    <property type="protein sequence ID" value="CRL24663.1"/>
    <property type="molecule type" value="Genomic_DNA"/>
</dbReference>
<dbReference type="GO" id="GO:0016788">
    <property type="term" value="F:hydrolase activity, acting on ester bonds"/>
    <property type="evidence" value="ECO:0007669"/>
    <property type="project" value="InterPro"/>
</dbReference>
<sequence length="626" mass="68050">MRLNTLFVLFASAAQGLERNDLSARASSVNPLDFSWIKKWAAVGDSFTAGIGSGNTYSSKKDDIACSRYDYSYPAIMNQFFGRSVTDFTYLACSGDASVDIADQIAKLSTGLDLAVMTAGGNDLCLTSIISTCILQSVTSESSCQKAITKAQSAIDDILESNIVALLNSLDKKMADKGVIVLSSYAPYFNNQTSDCADKEDWVLTGQAGTTSLLLSKAHRTSFNNLVAHTNAKLKSAVDKVAKTASSTVVFSDWSAWGEAIGGRFCEPGSSPNPEDKSNDNALFYKLPTYKVFNPGTVYRRDSEWVSDSTLEYSSNITSIQEAEQEQSELDQLMDWISSPLAKRDGPTIGVCGRNSGSGVLPDSLGKIFHPTNLGHESIASYVTWTIGKAIAKREGVTSPACQIVDEITCHSSKGSKGYASAYSLYAHTEEFCKDAVPDLNGRETGTLFSKRYNKNTLDDVVFTVTKDAGAADLDSKTCNTAVNRILDGCDGNNDENPMNWKSGGTYANGPFTYNIAPVRTNRPFPAPKAPSAKCTGVNHYLWHRYNIRGAGWATWDKGQKTLRGNSTRCFGLGLTGWWFEYFDKPDSDGYEWLAKFNSPIATEARCYSNNKVQKWSGGPSDDGCH</sequence>
<dbReference type="InterPro" id="IPR037460">
    <property type="entry name" value="SEST-like"/>
</dbReference>
<proteinExistence type="predicted"/>
<dbReference type="AlphaFoldDB" id="A0A0G4PEB8"/>
<dbReference type="Pfam" id="PF18647">
    <property type="entry name" value="Fungal_lectin_2"/>
    <property type="match status" value="1"/>
</dbReference>